<feature type="transmembrane region" description="Helical" evidence="6">
    <location>
        <begin position="94"/>
        <end position="112"/>
    </location>
</feature>
<dbReference type="AlphaFoldDB" id="A0A547P8Y0"/>
<feature type="transmembrane region" description="Helical" evidence="6">
    <location>
        <begin position="132"/>
        <end position="151"/>
    </location>
</feature>
<keyword evidence="8" id="KW-1185">Reference proteome</keyword>
<dbReference type="OrthoDB" id="7605514at2"/>
<evidence type="ECO:0000313" key="7">
    <source>
        <dbReference type="EMBL" id="TRD10602.1"/>
    </source>
</evidence>
<feature type="transmembrane region" description="Helical" evidence="6">
    <location>
        <begin position="264"/>
        <end position="283"/>
    </location>
</feature>
<evidence type="ECO:0000313" key="8">
    <source>
        <dbReference type="Proteomes" id="UP000316343"/>
    </source>
</evidence>
<keyword evidence="4 6" id="KW-1133">Transmembrane helix</keyword>
<evidence type="ECO:0000256" key="4">
    <source>
        <dbReference type="ARBA" id="ARBA00022989"/>
    </source>
</evidence>
<proteinExistence type="predicted"/>
<keyword evidence="2" id="KW-1003">Cell membrane</keyword>
<dbReference type="InterPro" id="IPR022791">
    <property type="entry name" value="L-PG_synthase/AglD"/>
</dbReference>
<comment type="caution">
    <text evidence="7">The sequence shown here is derived from an EMBL/GenBank/DDBJ whole genome shotgun (WGS) entry which is preliminary data.</text>
</comment>
<keyword evidence="5 6" id="KW-0472">Membrane</keyword>
<dbReference type="GO" id="GO:0005886">
    <property type="term" value="C:plasma membrane"/>
    <property type="evidence" value="ECO:0007669"/>
    <property type="project" value="UniProtKB-SubCell"/>
</dbReference>
<gene>
    <name evidence="7" type="ORF">FGU71_01110</name>
</gene>
<feature type="transmembrane region" description="Helical" evidence="6">
    <location>
        <begin position="192"/>
        <end position="213"/>
    </location>
</feature>
<dbReference type="Proteomes" id="UP000316343">
    <property type="component" value="Unassembled WGS sequence"/>
</dbReference>
<sequence length="318" mass="32437">MTQVQTSDAAPHSGAFAWKSAARALFLTAALVGGAMLLAREWDGIAAALADANFGLIALALLAAIINVVLTGVSWRVLLMDAPVNLSLPQSANIFFLGQIGKYLPGTVWSFLASGELAKRAGFPRSAAMSSLLLALMIGVGSGIAIALLLVPQTLGYLPDSPILLAAGGMASLLLGFPKVRSFLLRIAQIDFNVPLGSLLLSAVVAALAWLFAGAQIVLLSQSIGAGYGWSDILSATGAYAFAWVAGFLVIIAPAGLGAREGGLILVLSVSMGLAQASAVVLLSRLVVTLADFICAGIAAAMPQPQAVSSDAPHPHQG</sequence>
<dbReference type="RefSeq" id="WP_142786863.1">
    <property type="nucleotide sequence ID" value="NZ_VHJK01000001.1"/>
</dbReference>
<evidence type="ECO:0000256" key="5">
    <source>
        <dbReference type="ARBA" id="ARBA00023136"/>
    </source>
</evidence>
<evidence type="ECO:0000256" key="6">
    <source>
        <dbReference type="SAM" id="Phobius"/>
    </source>
</evidence>
<comment type="subcellular location">
    <subcellularLocation>
        <location evidence="1">Cell membrane</location>
        <topology evidence="1">Multi-pass membrane protein</topology>
    </subcellularLocation>
</comment>
<name>A0A547P8Y0_9SPHN</name>
<feature type="transmembrane region" description="Helical" evidence="6">
    <location>
        <begin position="20"/>
        <end position="40"/>
    </location>
</feature>
<protein>
    <submittedName>
        <fullName evidence="7">Uncharacterized protein</fullName>
    </submittedName>
</protein>
<accession>A0A547P8Y0</accession>
<organism evidence="7 8">
    <name type="scientific">Erythrobacter insulae</name>
    <dbReference type="NCBI Taxonomy" id="2584124"/>
    <lineage>
        <taxon>Bacteria</taxon>
        <taxon>Pseudomonadati</taxon>
        <taxon>Pseudomonadota</taxon>
        <taxon>Alphaproteobacteria</taxon>
        <taxon>Sphingomonadales</taxon>
        <taxon>Erythrobacteraceae</taxon>
        <taxon>Erythrobacter/Porphyrobacter group</taxon>
        <taxon>Erythrobacter</taxon>
    </lineage>
</organism>
<feature type="transmembrane region" description="Helical" evidence="6">
    <location>
        <begin position="163"/>
        <end position="180"/>
    </location>
</feature>
<evidence type="ECO:0000256" key="1">
    <source>
        <dbReference type="ARBA" id="ARBA00004651"/>
    </source>
</evidence>
<keyword evidence="3 6" id="KW-0812">Transmembrane</keyword>
<evidence type="ECO:0000256" key="3">
    <source>
        <dbReference type="ARBA" id="ARBA00022692"/>
    </source>
</evidence>
<dbReference type="Pfam" id="PF03706">
    <property type="entry name" value="LPG_synthase_TM"/>
    <property type="match status" value="1"/>
</dbReference>
<reference evidence="7 8" key="1">
    <citation type="submission" date="2019-06" db="EMBL/GenBank/DDBJ databases">
        <title>Erythrobacter insulae sp. nov., isolated from a tidal flat.</title>
        <authorList>
            <person name="Yoon J.-H."/>
        </authorList>
    </citation>
    <scope>NUCLEOTIDE SEQUENCE [LARGE SCALE GENOMIC DNA]</scope>
    <source>
        <strain evidence="7 8">JBTF-M21</strain>
    </source>
</reference>
<dbReference type="EMBL" id="VHJK01000001">
    <property type="protein sequence ID" value="TRD10602.1"/>
    <property type="molecule type" value="Genomic_DNA"/>
</dbReference>
<feature type="transmembrane region" description="Helical" evidence="6">
    <location>
        <begin position="233"/>
        <end position="257"/>
    </location>
</feature>
<feature type="transmembrane region" description="Helical" evidence="6">
    <location>
        <begin position="52"/>
        <end position="74"/>
    </location>
</feature>
<evidence type="ECO:0000256" key="2">
    <source>
        <dbReference type="ARBA" id="ARBA00022475"/>
    </source>
</evidence>